<dbReference type="EMBL" id="MCFH01000004">
    <property type="protein sequence ID" value="ORX58535.1"/>
    <property type="molecule type" value="Genomic_DNA"/>
</dbReference>
<evidence type="ECO:0000256" key="1">
    <source>
        <dbReference type="ARBA" id="ARBA00004196"/>
    </source>
</evidence>
<name>A0A1Y1VKG9_9FUNG</name>
<dbReference type="InterPro" id="IPR032675">
    <property type="entry name" value="LRR_dom_sf"/>
</dbReference>
<dbReference type="Pfam" id="PF00560">
    <property type="entry name" value="LRR_1"/>
    <property type="match status" value="1"/>
</dbReference>
<dbReference type="InterPro" id="IPR001611">
    <property type="entry name" value="Leu-rich_rpt"/>
</dbReference>
<evidence type="ECO:0000256" key="3">
    <source>
        <dbReference type="ARBA" id="ARBA00022737"/>
    </source>
</evidence>
<keyword evidence="2" id="KW-0433">Leucine-rich repeat</keyword>
<dbReference type="PANTHER" id="PTHR48059:SF30">
    <property type="entry name" value="OS06G0587000 PROTEIN"/>
    <property type="match status" value="1"/>
</dbReference>
<dbReference type="Proteomes" id="UP000193719">
    <property type="component" value="Unassembled WGS sequence"/>
</dbReference>
<keyword evidence="6" id="KW-1185">Reference proteome</keyword>
<dbReference type="Gene3D" id="3.80.10.10">
    <property type="entry name" value="Ribonuclease Inhibitor"/>
    <property type="match status" value="1"/>
</dbReference>
<accession>A0A1Y1VKG9</accession>
<reference evidence="5 6" key="2">
    <citation type="submission" date="2016-08" db="EMBL/GenBank/DDBJ databases">
        <title>Pervasive Adenine N6-methylation of Active Genes in Fungi.</title>
        <authorList>
            <consortium name="DOE Joint Genome Institute"/>
            <person name="Mondo S.J."/>
            <person name="Dannebaum R.O."/>
            <person name="Kuo R.C."/>
            <person name="Labutti K."/>
            <person name="Haridas S."/>
            <person name="Kuo A."/>
            <person name="Salamov A."/>
            <person name="Ahrendt S.R."/>
            <person name="Lipzen A."/>
            <person name="Sullivan W."/>
            <person name="Andreopoulos W.B."/>
            <person name="Clum A."/>
            <person name="Lindquist E."/>
            <person name="Daum C."/>
            <person name="Ramamoorthy G.K."/>
            <person name="Gryganskyi A."/>
            <person name="Culley D."/>
            <person name="Magnuson J.K."/>
            <person name="James T.Y."/>
            <person name="O'Malley M.A."/>
            <person name="Stajich J.E."/>
            <person name="Spatafora J.W."/>
            <person name="Visel A."/>
            <person name="Grigoriev I.V."/>
        </authorList>
    </citation>
    <scope>NUCLEOTIDE SEQUENCE [LARGE SCALE GENOMIC DNA]</scope>
    <source>
        <strain evidence="6">finn</strain>
    </source>
</reference>
<comment type="caution">
    <text evidence="5">The sequence shown here is derived from an EMBL/GenBank/DDBJ whole genome shotgun (WGS) entry which is preliminary data.</text>
</comment>
<dbReference type="FunFam" id="3.80.10.10:FF:000041">
    <property type="entry name" value="LRR receptor-like serine/threonine-protein kinase ERECTA"/>
    <property type="match status" value="1"/>
</dbReference>
<dbReference type="PANTHER" id="PTHR48059">
    <property type="entry name" value="POLYGALACTURONASE INHIBITOR 1"/>
    <property type="match status" value="1"/>
</dbReference>
<sequence>MKHLFWSLALFFCFNHSIAIVRATNKLTRDCEILKGIYDSYKIKNFESNCCDMENVDCESINSETRMTRLDLSYTNISEIPKNIVNLDELKKINFSGNNLNGEIPSFFSQLPHLEELNLSKNKFYGQIPKSFLDIKNLALLDISDNRLFGIIPSDFCDMETLKIIKYHNNMNSVYPSTCIREKFGL</sequence>
<dbReference type="STRING" id="1754191.A0A1Y1VKG9"/>
<protein>
    <submittedName>
        <fullName evidence="5">L domain-like protein</fullName>
    </submittedName>
</protein>
<dbReference type="AlphaFoldDB" id="A0A1Y1VKG9"/>
<evidence type="ECO:0000313" key="6">
    <source>
        <dbReference type="Proteomes" id="UP000193719"/>
    </source>
</evidence>
<keyword evidence="4" id="KW-0732">Signal</keyword>
<feature type="signal peptide" evidence="4">
    <location>
        <begin position="1"/>
        <end position="19"/>
    </location>
</feature>
<organism evidence="5 6">
    <name type="scientific">Piromyces finnis</name>
    <dbReference type="NCBI Taxonomy" id="1754191"/>
    <lineage>
        <taxon>Eukaryota</taxon>
        <taxon>Fungi</taxon>
        <taxon>Fungi incertae sedis</taxon>
        <taxon>Chytridiomycota</taxon>
        <taxon>Chytridiomycota incertae sedis</taxon>
        <taxon>Neocallimastigomycetes</taxon>
        <taxon>Neocallimastigales</taxon>
        <taxon>Neocallimastigaceae</taxon>
        <taxon>Piromyces</taxon>
    </lineage>
</organism>
<evidence type="ECO:0000256" key="2">
    <source>
        <dbReference type="ARBA" id="ARBA00022614"/>
    </source>
</evidence>
<dbReference type="SUPFAM" id="SSF52058">
    <property type="entry name" value="L domain-like"/>
    <property type="match status" value="1"/>
</dbReference>
<dbReference type="InterPro" id="IPR051848">
    <property type="entry name" value="PGIP"/>
</dbReference>
<keyword evidence="3" id="KW-0677">Repeat</keyword>
<proteinExistence type="predicted"/>
<feature type="chain" id="PRO_5012598430" evidence="4">
    <location>
        <begin position="20"/>
        <end position="186"/>
    </location>
</feature>
<comment type="subcellular location">
    <subcellularLocation>
        <location evidence="1">Cell envelope</location>
    </subcellularLocation>
</comment>
<reference evidence="5 6" key="1">
    <citation type="submission" date="2016-08" db="EMBL/GenBank/DDBJ databases">
        <title>Genomes of anaerobic fungi encode conserved fungal cellulosomes for biomass hydrolysis.</title>
        <authorList>
            <consortium name="DOE Joint Genome Institute"/>
            <person name="Haitjema C.H."/>
            <person name="Gilmore S.P."/>
            <person name="Henske J.K."/>
            <person name="Solomon K.V."/>
            <person name="De Groot R."/>
            <person name="Kuo A."/>
            <person name="Mondo S.J."/>
            <person name="Salamov A.A."/>
            <person name="Labutti K."/>
            <person name="Zhao Z."/>
            <person name="Chiniquy J."/>
            <person name="Barry K."/>
            <person name="Brewer H.M."/>
            <person name="Purvine S.O."/>
            <person name="Wright A.T."/>
            <person name="Boxma B."/>
            <person name="Van Alen T."/>
            <person name="Hackstein J.H."/>
            <person name="Baker S.E."/>
            <person name="Grigoriev I.V."/>
            <person name="O'Malley M.A."/>
        </authorList>
    </citation>
    <scope>NUCLEOTIDE SEQUENCE [LARGE SCALE GENOMIC DNA]</scope>
    <source>
        <strain evidence="6">finn</strain>
    </source>
</reference>
<gene>
    <name evidence="5" type="ORF">BCR36DRAFT_394958</name>
</gene>
<dbReference type="OrthoDB" id="1394818at2759"/>
<evidence type="ECO:0000313" key="5">
    <source>
        <dbReference type="EMBL" id="ORX58535.1"/>
    </source>
</evidence>
<dbReference type="Pfam" id="PF13855">
    <property type="entry name" value="LRR_8"/>
    <property type="match status" value="1"/>
</dbReference>
<evidence type="ECO:0000256" key="4">
    <source>
        <dbReference type="SAM" id="SignalP"/>
    </source>
</evidence>